<dbReference type="Proteomes" id="UP001175227">
    <property type="component" value="Unassembled WGS sequence"/>
</dbReference>
<organism evidence="1 2">
    <name type="scientific">Armillaria novae-zelandiae</name>
    <dbReference type="NCBI Taxonomy" id="153914"/>
    <lineage>
        <taxon>Eukaryota</taxon>
        <taxon>Fungi</taxon>
        <taxon>Dikarya</taxon>
        <taxon>Basidiomycota</taxon>
        <taxon>Agaricomycotina</taxon>
        <taxon>Agaricomycetes</taxon>
        <taxon>Agaricomycetidae</taxon>
        <taxon>Agaricales</taxon>
        <taxon>Marasmiineae</taxon>
        <taxon>Physalacriaceae</taxon>
        <taxon>Armillaria</taxon>
    </lineage>
</organism>
<dbReference type="EMBL" id="JAUEPR010000008">
    <property type="protein sequence ID" value="KAK0481242.1"/>
    <property type="molecule type" value="Genomic_DNA"/>
</dbReference>
<comment type="caution">
    <text evidence="1">The sequence shown here is derived from an EMBL/GenBank/DDBJ whole genome shotgun (WGS) entry which is preliminary data.</text>
</comment>
<gene>
    <name evidence="1" type="ORF">IW261DRAFT_1418353</name>
</gene>
<sequence>MAPRTHEQLIANRTRPMPAVVLVLIGANAGLEFEVAKYFARINEEGSRQLVYGAVGSLYNEDKPRGKYIQRSEVVDFVISKDGKIVQDEEEMFGILDKFDSKILNVAKAYLTKA</sequence>
<keyword evidence="2" id="KW-1185">Reference proteome</keyword>
<evidence type="ECO:0000313" key="1">
    <source>
        <dbReference type="EMBL" id="KAK0481242.1"/>
    </source>
</evidence>
<evidence type="ECO:0000313" key="2">
    <source>
        <dbReference type="Proteomes" id="UP001175227"/>
    </source>
</evidence>
<reference evidence="1" key="1">
    <citation type="submission" date="2023-06" db="EMBL/GenBank/DDBJ databases">
        <authorList>
            <consortium name="Lawrence Berkeley National Laboratory"/>
            <person name="Ahrendt S."/>
            <person name="Sahu N."/>
            <person name="Indic B."/>
            <person name="Wong-Bajracharya J."/>
            <person name="Merenyi Z."/>
            <person name="Ke H.-M."/>
            <person name="Monk M."/>
            <person name="Kocsube S."/>
            <person name="Drula E."/>
            <person name="Lipzen A."/>
            <person name="Balint B."/>
            <person name="Henrissat B."/>
            <person name="Andreopoulos B."/>
            <person name="Martin F.M."/>
            <person name="Harder C.B."/>
            <person name="Rigling D."/>
            <person name="Ford K.L."/>
            <person name="Foster G.D."/>
            <person name="Pangilinan J."/>
            <person name="Papanicolaou A."/>
            <person name="Barry K."/>
            <person name="LaButti K."/>
            <person name="Viragh M."/>
            <person name="Koriabine M."/>
            <person name="Yan M."/>
            <person name="Riley R."/>
            <person name="Champramary S."/>
            <person name="Plett K.L."/>
            <person name="Tsai I.J."/>
            <person name="Slot J."/>
            <person name="Sipos G."/>
            <person name="Plett J."/>
            <person name="Nagy L.G."/>
            <person name="Grigoriev I.V."/>
        </authorList>
    </citation>
    <scope>NUCLEOTIDE SEQUENCE</scope>
    <source>
        <strain evidence="1">ICMP 16352</strain>
    </source>
</reference>
<dbReference type="AlphaFoldDB" id="A0AA39U9L4"/>
<proteinExistence type="predicted"/>
<protein>
    <submittedName>
        <fullName evidence="1">Uncharacterized protein</fullName>
    </submittedName>
</protein>
<name>A0AA39U9L4_9AGAR</name>
<accession>A0AA39U9L4</accession>